<evidence type="ECO:0000313" key="3">
    <source>
        <dbReference type="EMBL" id="RAR14226.1"/>
    </source>
</evidence>
<dbReference type="STRING" id="183478.A0A364NAD0"/>
<evidence type="ECO:0000256" key="1">
    <source>
        <dbReference type="SAM" id="MobiDB-lite"/>
    </source>
</evidence>
<dbReference type="EMBL" id="QGDH01000024">
    <property type="protein sequence ID" value="RAR14226.1"/>
    <property type="molecule type" value="Genomic_DNA"/>
</dbReference>
<name>A0A364NAD0_STELY</name>
<evidence type="ECO:0000313" key="4">
    <source>
        <dbReference type="Proteomes" id="UP000249619"/>
    </source>
</evidence>
<feature type="signal peptide" evidence="2">
    <location>
        <begin position="1"/>
        <end position="21"/>
    </location>
</feature>
<feature type="chain" id="PRO_5016875889" evidence="2">
    <location>
        <begin position="22"/>
        <end position="558"/>
    </location>
</feature>
<sequence>MTSGTVSSLFLIFLSCAQVLAQTANTQNVQFNQVLNVNGDMQLNSFQFPDRSKVETFSQKQQQIIVNQQNPSIPANQVTGTTGQPFVAVSPQSMTISTNGATDLVGGQIEMAMTMQNLQSVAVQPDNTYVAMLSPDRQSWMIQETMRSVNTTDMTVRMVKRNQMDGEYMVVGRQTVETNTLVVPFGSDGSTSVAIQGTGLQENEFQDGFRMSTRATQPMTMNVDVKDGVDSSMLAALQGQDPVNDYRYSVVTNLAAVTPDLNQQVTVVQMPINAIRIQKMMQAMGVPPTGQVAIAVAQRGVLQNPGGATGNLGGAATQRRGLSRDEFRKEVARQIQGGTPTNGNNPVAAQLLLAPTFTPIQADAVLDQANMRIAVPVRQVDGEYILTMQVMGGAGAQAAQPAAGQAQPTESQTPTAAEPAAESSLTPTAEAPATSSSSVGATEGEKPAAAEGEKQPTMEANPASNSTESAQPERRQENKDAGKDKYGLDKAPQGAVIMSMKEIDAMAYAVTWGGQVAITKMMSDYVKAQTGRDMDPITNGTDGNAGDTADTGAKLVVA</sequence>
<dbReference type="AlphaFoldDB" id="A0A364NAD0"/>
<keyword evidence="4" id="KW-1185">Reference proteome</keyword>
<organism evidence="3 4">
    <name type="scientific">Stemphylium lycopersici</name>
    <name type="common">Tomato gray leaf spot disease fungus</name>
    <name type="synonym">Thyrospora lycopersici</name>
    <dbReference type="NCBI Taxonomy" id="183478"/>
    <lineage>
        <taxon>Eukaryota</taxon>
        <taxon>Fungi</taxon>
        <taxon>Dikarya</taxon>
        <taxon>Ascomycota</taxon>
        <taxon>Pezizomycotina</taxon>
        <taxon>Dothideomycetes</taxon>
        <taxon>Pleosporomycetidae</taxon>
        <taxon>Pleosporales</taxon>
        <taxon>Pleosporineae</taxon>
        <taxon>Pleosporaceae</taxon>
        <taxon>Stemphylium</taxon>
    </lineage>
</organism>
<feature type="compositionally biased region" description="Basic and acidic residues" evidence="1">
    <location>
        <begin position="471"/>
        <end position="488"/>
    </location>
</feature>
<accession>A0A364NAD0</accession>
<feature type="compositionally biased region" description="Low complexity" evidence="1">
    <location>
        <begin position="423"/>
        <end position="442"/>
    </location>
</feature>
<dbReference type="Proteomes" id="UP000249619">
    <property type="component" value="Unassembled WGS sequence"/>
</dbReference>
<gene>
    <name evidence="3" type="ORF">DDE83_002338</name>
</gene>
<proteinExistence type="predicted"/>
<feature type="region of interest" description="Disordered" evidence="1">
    <location>
        <begin position="535"/>
        <end position="558"/>
    </location>
</feature>
<reference evidence="4" key="1">
    <citation type="submission" date="2018-05" db="EMBL/GenBank/DDBJ databases">
        <title>Draft genome sequence of Stemphylium lycopersici strain CIDEFI 213.</title>
        <authorList>
            <person name="Medina R."/>
            <person name="Franco M.E.E."/>
            <person name="Lucentini C.G."/>
            <person name="Saparrat M.C.N."/>
            <person name="Balatti P.A."/>
        </authorList>
    </citation>
    <scope>NUCLEOTIDE SEQUENCE [LARGE SCALE GENOMIC DNA]</scope>
    <source>
        <strain evidence="4">CIDEFI 213</strain>
    </source>
</reference>
<protein>
    <submittedName>
        <fullName evidence="3">Uncharacterized protein</fullName>
    </submittedName>
</protein>
<feature type="compositionally biased region" description="Low complexity" evidence="1">
    <location>
        <begin position="399"/>
        <end position="408"/>
    </location>
</feature>
<evidence type="ECO:0000256" key="2">
    <source>
        <dbReference type="SAM" id="SignalP"/>
    </source>
</evidence>
<comment type="caution">
    <text evidence="3">The sequence shown here is derived from an EMBL/GenBank/DDBJ whole genome shotgun (WGS) entry which is preliminary data.</text>
</comment>
<feature type="compositionally biased region" description="Basic and acidic residues" evidence="1">
    <location>
        <begin position="443"/>
        <end position="456"/>
    </location>
</feature>
<feature type="region of interest" description="Disordered" evidence="1">
    <location>
        <begin position="399"/>
        <end position="488"/>
    </location>
</feature>
<keyword evidence="2" id="KW-0732">Signal</keyword>